<evidence type="ECO:0000313" key="13">
    <source>
        <dbReference type="Proteomes" id="UP000221961"/>
    </source>
</evidence>
<dbReference type="PRINTS" id="PR00162">
    <property type="entry name" value="RIESKE"/>
</dbReference>
<evidence type="ECO:0000256" key="4">
    <source>
        <dbReference type="ARBA" id="ARBA00022723"/>
    </source>
</evidence>
<evidence type="ECO:0000313" key="12">
    <source>
        <dbReference type="EMBL" id="ATL72191.1"/>
    </source>
</evidence>
<dbReference type="InterPro" id="IPR005805">
    <property type="entry name" value="Rieske_Fe-S_prot_C"/>
</dbReference>
<evidence type="ECO:0000256" key="9">
    <source>
        <dbReference type="ARBA" id="ARBA00034078"/>
    </source>
</evidence>
<dbReference type="PROSITE" id="PS51296">
    <property type="entry name" value="RIESKE"/>
    <property type="match status" value="1"/>
</dbReference>
<comment type="cofactor">
    <cofactor evidence="9">
        <name>[2Fe-2S] cluster</name>
        <dbReference type="ChEBI" id="CHEBI:190135"/>
    </cofactor>
</comment>
<dbReference type="GO" id="GO:0051537">
    <property type="term" value="F:2 iron, 2 sulfur cluster binding"/>
    <property type="evidence" value="ECO:0007669"/>
    <property type="project" value="UniProtKB-KW"/>
</dbReference>
<feature type="compositionally biased region" description="Low complexity" evidence="10">
    <location>
        <begin position="1"/>
        <end position="12"/>
    </location>
</feature>
<dbReference type="CDD" id="cd03467">
    <property type="entry name" value="Rieske"/>
    <property type="match status" value="1"/>
</dbReference>
<accession>A0A291RX89</accession>
<evidence type="ECO:0000256" key="5">
    <source>
        <dbReference type="ARBA" id="ARBA00023004"/>
    </source>
</evidence>
<feature type="domain" description="Rieske" evidence="11">
    <location>
        <begin position="32"/>
        <end position="122"/>
    </location>
</feature>
<keyword evidence="6" id="KW-0411">Iron-sulfur</keyword>
<dbReference type="InterPro" id="IPR017941">
    <property type="entry name" value="Rieske_2Fe-2S"/>
</dbReference>
<comment type="function">
    <text evidence="1">Iron-sulfur subunit of the cytochrome bc1 complex, an essential component of the respiratory electron transport chain required for ATP synthesis. The bc1 complex catalyzes the oxidation of menaquinol and the reduction of cytochrome c in the respiratory chain. The bc1 complex operates through a Q-cycle mechanism that couples electron transfer to generation of the proton gradient that drives ATP synthesis.</text>
</comment>
<dbReference type="GO" id="GO:0046872">
    <property type="term" value="F:metal ion binding"/>
    <property type="evidence" value="ECO:0007669"/>
    <property type="project" value="UniProtKB-KW"/>
</dbReference>
<dbReference type="SUPFAM" id="SSF50022">
    <property type="entry name" value="ISP domain"/>
    <property type="match status" value="1"/>
</dbReference>
<dbReference type="Pfam" id="PF00355">
    <property type="entry name" value="Rieske"/>
    <property type="match status" value="1"/>
</dbReference>
<feature type="compositionally biased region" description="Polar residues" evidence="10">
    <location>
        <begin position="29"/>
        <end position="39"/>
    </location>
</feature>
<dbReference type="GO" id="GO:0004497">
    <property type="term" value="F:monooxygenase activity"/>
    <property type="evidence" value="ECO:0007669"/>
    <property type="project" value="UniProtKB-ARBA"/>
</dbReference>
<evidence type="ECO:0000256" key="7">
    <source>
        <dbReference type="ARBA" id="ARBA00023157"/>
    </source>
</evidence>
<keyword evidence="3" id="KW-0001">2Fe-2S</keyword>
<evidence type="ECO:0000256" key="6">
    <source>
        <dbReference type="ARBA" id="ARBA00023014"/>
    </source>
</evidence>
<organism evidence="12 13">
    <name type="scientific">Nocardia terpenica</name>
    <dbReference type="NCBI Taxonomy" id="455432"/>
    <lineage>
        <taxon>Bacteria</taxon>
        <taxon>Bacillati</taxon>
        <taxon>Actinomycetota</taxon>
        <taxon>Actinomycetes</taxon>
        <taxon>Mycobacteriales</taxon>
        <taxon>Nocardiaceae</taxon>
        <taxon>Nocardia</taxon>
    </lineage>
</organism>
<evidence type="ECO:0000259" key="11">
    <source>
        <dbReference type="PROSITE" id="PS51296"/>
    </source>
</evidence>
<proteinExistence type="predicted"/>
<keyword evidence="7" id="KW-1015">Disulfide bond</keyword>
<name>A0A291RX89_9NOCA</name>
<reference evidence="12 13" key="1">
    <citation type="submission" date="2017-10" db="EMBL/GenBank/DDBJ databases">
        <title>Comparative genomics between pathogenic Norcardia.</title>
        <authorList>
            <person name="Zeng L."/>
        </authorList>
    </citation>
    <scope>NUCLEOTIDE SEQUENCE [LARGE SCALE GENOMIC DNA]</scope>
    <source>
        <strain evidence="12 13">NC_YFY_NT001</strain>
    </source>
</reference>
<dbReference type="GO" id="GO:0016705">
    <property type="term" value="F:oxidoreductase activity, acting on paired donors, with incorporation or reduction of molecular oxygen"/>
    <property type="evidence" value="ECO:0007669"/>
    <property type="project" value="UniProtKB-ARBA"/>
</dbReference>
<dbReference type="AlphaFoldDB" id="A0A291RX89"/>
<evidence type="ECO:0000256" key="8">
    <source>
        <dbReference type="ARBA" id="ARBA00029586"/>
    </source>
</evidence>
<feature type="region of interest" description="Disordered" evidence="10">
    <location>
        <begin position="1"/>
        <end position="41"/>
    </location>
</feature>
<gene>
    <name evidence="12" type="ORF">CRH09_29020</name>
</gene>
<dbReference type="InterPro" id="IPR036922">
    <property type="entry name" value="Rieske_2Fe-2S_sf"/>
</dbReference>
<evidence type="ECO:0000256" key="2">
    <source>
        <dbReference type="ARBA" id="ARBA00015816"/>
    </source>
</evidence>
<dbReference type="Gene3D" id="2.102.10.10">
    <property type="entry name" value="Rieske [2Fe-2S] iron-sulphur domain"/>
    <property type="match status" value="1"/>
</dbReference>
<dbReference type="EMBL" id="CP023778">
    <property type="protein sequence ID" value="ATL72191.1"/>
    <property type="molecule type" value="Genomic_DNA"/>
</dbReference>
<dbReference type="KEGG" id="ntp:CRH09_29020"/>
<dbReference type="InterPro" id="IPR014349">
    <property type="entry name" value="Rieske_Fe-S_prot"/>
</dbReference>
<keyword evidence="4" id="KW-0479">Metal-binding</keyword>
<sequence>MTAVACGSAASPGTGGSSGLRRTIGAAQQPGSNPLTTTEDMPVGGGVIVGDTVVTQPAAGTFLGFSAVCTHMGCTVGSVADGLIICPCHGSRFHLDGTVAQGPAARPLDTRRIRVDGDRILPA</sequence>
<evidence type="ECO:0000256" key="3">
    <source>
        <dbReference type="ARBA" id="ARBA00022714"/>
    </source>
</evidence>
<evidence type="ECO:0000256" key="10">
    <source>
        <dbReference type="SAM" id="MobiDB-lite"/>
    </source>
</evidence>
<keyword evidence="5" id="KW-0408">Iron</keyword>
<dbReference type="Proteomes" id="UP000221961">
    <property type="component" value="Chromosome"/>
</dbReference>
<dbReference type="GO" id="GO:0016020">
    <property type="term" value="C:membrane"/>
    <property type="evidence" value="ECO:0007669"/>
    <property type="project" value="InterPro"/>
</dbReference>
<evidence type="ECO:0000256" key="1">
    <source>
        <dbReference type="ARBA" id="ARBA00002494"/>
    </source>
</evidence>
<dbReference type="PANTHER" id="PTHR10134">
    <property type="entry name" value="CYTOCHROME B-C1 COMPLEX SUBUNIT RIESKE, MITOCHONDRIAL"/>
    <property type="match status" value="1"/>
</dbReference>
<protein>
    <recommendedName>
        <fullName evidence="2">Cytochrome bc1 complex Rieske iron-sulfur subunit</fullName>
    </recommendedName>
    <alternativeName>
        <fullName evidence="8">Cytochrome bc1 reductase complex subunit QcrA</fullName>
    </alternativeName>
</protein>